<keyword evidence="1" id="KW-0805">Transcription regulation</keyword>
<dbReference type="PANTHER" id="PTHR30055">
    <property type="entry name" value="HTH-TYPE TRANSCRIPTIONAL REGULATOR RUTR"/>
    <property type="match status" value="1"/>
</dbReference>
<dbReference type="FunFam" id="1.10.10.60:FF:000141">
    <property type="entry name" value="TetR family transcriptional regulator"/>
    <property type="match status" value="1"/>
</dbReference>
<dbReference type="Proteomes" id="UP000559809">
    <property type="component" value="Unassembled WGS sequence"/>
</dbReference>
<gene>
    <name evidence="7" type="ORF">H0A72_07425</name>
</gene>
<evidence type="ECO:0000313" key="8">
    <source>
        <dbReference type="Proteomes" id="UP000559809"/>
    </source>
</evidence>
<dbReference type="Gene3D" id="1.10.357.10">
    <property type="entry name" value="Tetracycline Repressor, domain 2"/>
    <property type="match status" value="1"/>
</dbReference>
<dbReference type="GO" id="GO:0000976">
    <property type="term" value="F:transcription cis-regulatory region binding"/>
    <property type="evidence" value="ECO:0007669"/>
    <property type="project" value="TreeGrafter"/>
</dbReference>
<accession>A0A853G331</accession>
<sequence>MPKHTQTQERESVRPAPGRSERAERQPRNRRLPAHERQDQILDAALLVFSERGFGAARMDDIAERAGMSKGGLYAHFKSKEAIFEAVLQRMLMPDLLFSEQVAGSARAGAAPGDSSLAQTIDEFLDRAYGRLQDDRFVRTLHLLIAEGPRARDALKPWNTLHAELLSKQQAAITQAVAGGLLRDSALTDMVQLIHAPVLLAAILRFLQDAEAAGATLAKLRAAHRRLLLELLPPEVGAGSS</sequence>
<dbReference type="InterPro" id="IPR001647">
    <property type="entry name" value="HTH_TetR"/>
</dbReference>
<protein>
    <submittedName>
        <fullName evidence="7">TetR/AcrR family transcriptional regulator</fullName>
    </submittedName>
</protein>
<reference evidence="7 8" key="1">
    <citation type="submission" date="2020-07" db="EMBL/GenBank/DDBJ databases">
        <title>Taxonomic revisions and descriptions of new bacterial species based on genomic comparisons in the high-G+C-content subgroup of the family Alcaligenaceae.</title>
        <authorList>
            <person name="Szabo A."/>
            <person name="Felfoldi T."/>
        </authorList>
    </citation>
    <scope>NUCLEOTIDE SEQUENCE [LARGE SCALE GENOMIC DNA]</scope>
    <source>
        <strain evidence="7 8">LMG 24012</strain>
    </source>
</reference>
<evidence type="ECO:0000256" key="1">
    <source>
        <dbReference type="ARBA" id="ARBA00023015"/>
    </source>
</evidence>
<dbReference type="Pfam" id="PF00440">
    <property type="entry name" value="TetR_N"/>
    <property type="match status" value="1"/>
</dbReference>
<dbReference type="PRINTS" id="PR00455">
    <property type="entry name" value="HTHTETR"/>
</dbReference>
<comment type="caution">
    <text evidence="7">The sequence shown here is derived from an EMBL/GenBank/DDBJ whole genome shotgun (WGS) entry which is preliminary data.</text>
</comment>
<dbReference type="EMBL" id="JACCEM010000003">
    <property type="protein sequence ID" value="NYT49141.1"/>
    <property type="molecule type" value="Genomic_DNA"/>
</dbReference>
<evidence type="ECO:0000256" key="5">
    <source>
        <dbReference type="SAM" id="MobiDB-lite"/>
    </source>
</evidence>
<dbReference type="InterPro" id="IPR050109">
    <property type="entry name" value="HTH-type_TetR-like_transc_reg"/>
</dbReference>
<name>A0A853G331_9BURK</name>
<dbReference type="AlphaFoldDB" id="A0A853G331"/>
<dbReference type="SUPFAM" id="SSF46689">
    <property type="entry name" value="Homeodomain-like"/>
    <property type="match status" value="1"/>
</dbReference>
<evidence type="ECO:0000256" key="4">
    <source>
        <dbReference type="PROSITE-ProRule" id="PRU00335"/>
    </source>
</evidence>
<keyword evidence="8" id="KW-1185">Reference proteome</keyword>
<evidence type="ECO:0000259" key="6">
    <source>
        <dbReference type="PROSITE" id="PS50977"/>
    </source>
</evidence>
<dbReference type="GO" id="GO:0003700">
    <property type="term" value="F:DNA-binding transcription factor activity"/>
    <property type="evidence" value="ECO:0007669"/>
    <property type="project" value="TreeGrafter"/>
</dbReference>
<keyword evidence="2 4" id="KW-0238">DNA-binding</keyword>
<dbReference type="RefSeq" id="WP_180154425.1">
    <property type="nucleotide sequence ID" value="NZ_JACCEM010000003.1"/>
</dbReference>
<feature type="domain" description="HTH tetR-type" evidence="6">
    <location>
        <begin position="35"/>
        <end position="95"/>
    </location>
</feature>
<evidence type="ECO:0000256" key="3">
    <source>
        <dbReference type="ARBA" id="ARBA00023163"/>
    </source>
</evidence>
<evidence type="ECO:0000256" key="2">
    <source>
        <dbReference type="ARBA" id="ARBA00023125"/>
    </source>
</evidence>
<proteinExistence type="predicted"/>
<evidence type="ECO:0000313" key="7">
    <source>
        <dbReference type="EMBL" id="NYT49141.1"/>
    </source>
</evidence>
<dbReference type="PROSITE" id="PS50977">
    <property type="entry name" value="HTH_TETR_2"/>
    <property type="match status" value="1"/>
</dbReference>
<dbReference type="PANTHER" id="PTHR30055:SF234">
    <property type="entry name" value="HTH-TYPE TRANSCRIPTIONAL REGULATOR BETI"/>
    <property type="match status" value="1"/>
</dbReference>
<feature type="DNA-binding region" description="H-T-H motif" evidence="4">
    <location>
        <begin position="58"/>
        <end position="77"/>
    </location>
</feature>
<dbReference type="InterPro" id="IPR009057">
    <property type="entry name" value="Homeodomain-like_sf"/>
</dbReference>
<keyword evidence="3" id="KW-0804">Transcription</keyword>
<feature type="region of interest" description="Disordered" evidence="5">
    <location>
        <begin position="1"/>
        <end position="36"/>
    </location>
</feature>
<organism evidence="7 8">
    <name type="scientific">Parapusillimonas granuli</name>
    <dbReference type="NCBI Taxonomy" id="380911"/>
    <lineage>
        <taxon>Bacteria</taxon>
        <taxon>Pseudomonadati</taxon>
        <taxon>Pseudomonadota</taxon>
        <taxon>Betaproteobacteria</taxon>
        <taxon>Burkholderiales</taxon>
        <taxon>Alcaligenaceae</taxon>
        <taxon>Parapusillimonas</taxon>
    </lineage>
</organism>